<dbReference type="Gene3D" id="3.30.420.10">
    <property type="entry name" value="Ribonuclease H-like superfamily/Ribonuclease H"/>
    <property type="match status" value="1"/>
</dbReference>
<dbReference type="GO" id="GO:0004523">
    <property type="term" value="F:RNA-DNA hybrid ribonuclease activity"/>
    <property type="evidence" value="ECO:0007669"/>
    <property type="project" value="InterPro"/>
</dbReference>
<protein>
    <recommendedName>
        <fullName evidence="1">RNase H type-1 domain-containing protein</fullName>
    </recommendedName>
</protein>
<dbReference type="CDD" id="cd06222">
    <property type="entry name" value="RNase_H_like"/>
    <property type="match status" value="1"/>
</dbReference>
<dbReference type="GO" id="GO:0003676">
    <property type="term" value="F:nucleic acid binding"/>
    <property type="evidence" value="ECO:0007669"/>
    <property type="project" value="InterPro"/>
</dbReference>
<dbReference type="InterPro" id="IPR052929">
    <property type="entry name" value="RNase_H-like_EbsB-rel"/>
</dbReference>
<dbReference type="InterPro" id="IPR044730">
    <property type="entry name" value="RNase_H-like_dom_plant"/>
</dbReference>
<dbReference type="AlphaFoldDB" id="A0A8S9I3F3"/>
<dbReference type="PANTHER" id="PTHR47074">
    <property type="entry name" value="BNAC02G40300D PROTEIN"/>
    <property type="match status" value="1"/>
</dbReference>
<dbReference type="InterPro" id="IPR002156">
    <property type="entry name" value="RNaseH_domain"/>
</dbReference>
<dbReference type="InterPro" id="IPR012337">
    <property type="entry name" value="RNaseH-like_sf"/>
</dbReference>
<sequence>MEVFCNTDASWKGGIQSAGLAWIFTDHEAKELHRGSSAQDLVSSPCMAEALAIREALLQAAALNYRHICIKSDSQVLVNTISACRTSTDLFGVLADIDDLAFSTSSSFQSFRFFFISRSLNGLADGLAKNCLATHLISNPSHVT</sequence>
<organism evidence="2">
    <name type="scientific">Brassica cretica</name>
    <name type="common">Mustard</name>
    <dbReference type="NCBI Taxonomy" id="69181"/>
    <lineage>
        <taxon>Eukaryota</taxon>
        <taxon>Viridiplantae</taxon>
        <taxon>Streptophyta</taxon>
        <taxon>Embryophyta</taxon>
        <taxon>Tracheophyta</taxon>
        <taxon>Spermatophyta</taxon>
        <taxon>Magnoliopsida</taxon>
        <taxon>eudicotyledons</taxon>
        <taxon>Gunneridae</taxon>
        <taxon>Pentapetalae</taxon>
        <taxon>rosids</taxon>
        <taxon>malvids</taxon>
        <taxon>Brassicales</taxon>
        <taxon>Brassicaceae</taxon>
        <taxon>Brassiceae</taxon>
        <taxon>Brassica</taxon>
    </lineage>
</organism>
<dbReference type="SUPFAM" id="SSF53098">
    <property type="entry name" value="Ribonuclease H-like"/>
    <property type="match status" value="1"/>
</dbReference>
<gene>
    <name evidence="2" type="ORF">F2Q70_00016098</name>
</gene>
<evidence type="ECO:0000259" key="1">
    <source>
        <dbReference type="Pfam" id="PF13456"/>
    </source>
</evidence>
<reference evidence="2" key="1">
    <citation type="submission" date="2019-12" db="EMBL/GenBank/DDBJ databases">
        <title>Genome sequencing and annotation of Brassica cretica.</title>
        <authorList>
            <person name="Studholme D.J."/>
            <person name="Sarris P.F."/>
        </authorList>
    </citation>
    <scope>NUCLEOTIDE SEQUENCE</scope>
    <source>
        <strain evidence="2">PFS-102/07</strain>
        <tissue evidence="2">Leaf</tissue>
    </source>
</reference>
<name>A0A8S9I3F3_BRACR</name>
<proteinExistence type="predicted"/>
<comment type="caution">
    <text evidence="2">The sequence shown here is derived from an EMBL/GenBank/DDBJ whole genome shotgun (WGS) entry which is preliminary data.</text>
</comment>
<dbReference type="Pfam" id="PF13456">
    <property type="entry name" value="RVT_3"/>
    <property type="match status" value="1"/>
</dbReference>
<dbReference type="PANTHER" id="PTHR47074:SF49">
    <property type="entry name" value="POLYNUCLEOTIDYL TRANSFERASE, RIBONUCLEASE H-LIKE SUPERFAMILY PROTEIN"/>
    <property type="match status" value="1"/>
</dbReference>
<accession>A0A8S9I3F3</accession>
<feature type="domain" description="RNase H type-1" evidence="1">
    <location>
        <begin position="6"/>
        <end position="131"/>
    </location>
</feature>
<dbReference type="InterPro" id="IPR036397">
    <property type="entry name" value="RNaseH_sf"/>
</dbReference>
<dbReference type="EMBL" id="QGKY02001250">
    <property type="protein sequence ID" value="KAF2563993.1"/>
    <property type="molecule type" value="Genomic_DNA"/>
</dbReference>
<evidence type="ECO:0000313" key="2">
    <source>
        <dbReference type="EMBL" id="KAF2563993.1"/>
    </source>
</evidence>